<organism evidence="1">
    <name type="scientific">uncultured Desulfobacterium sp</name>
    <dbReference type="NCBI Taxonomy" id="201089"/>
    <lineage>
        <taxon>Bacteria</taxon>
        <taxon>Pseudomonadati</taxon>
        <taxon>Thermodesulfobacteriota</taxon>
        <taxon>Desulfobacteria</taxon>
        <taxon>Desulfobacterales</taxon>
        <taxon>Desulfobacteriaceae</taxon>
        <taxon>Desulfobacterium</taxon>
        <taxon>environmental samples</taxon>
    </lineage>
</organism>
<reference evidence="1" key="1">
    <citation type="submission" date="2018-01" db="EMBL/GenBank/DDBJ databases">
        <authorList>
            <person name="Regsiter A."/>
            <person name="William W."/>
        </authorList>
    </citation>
    <scope>NUCLEOTIDE SEQUENCE</scope>
    <source>
        <strain evidence="1">TRIP AH-1</strain>
    </source>
</reference>
<protein>
    <recommendedName>
        <fullName evidence="2">DUF4412 domain-containing protein</fullName>
    </recommendedName>
</protein>
<name>A0A445N235_9BACT</name>
<evidence type="ECO:0000313" key="1">
    <source>
        <dbReference type="EMBL" id="SPD75764.1"/>
    </source>
</evidence>
<dbReference type="AlphaFoldDB" id="A0A445N235"/>
<dbReference type="EMBL" id="OJIN01000217">
    <property type="protein sequence ID" value="SPD75764.1"/>
    <property type="molecule type" value="Genomic_DNA"/>
</dbReference>
<evidence type="ECO:0008006" key="2">
    <source>
        <dbReference type="Google" id="ProtNLM"/>
    </source>
</evidence>
<accession>A0A445N235</accession>
<gene>
    <name evidence="1" type="ORF">PITCH_A720104</name>
</gene>
<sequence length="299" mass="33141">MPSNRHSWILKGNLSRETHFKMKRIRHIGLCFTICAVFSYQAIAYADCTLEYLVKRAKGSDGVTQTVAIKDEQIMVKAAGGDKNLDLLYRKKQDHVVVIDHVKRTLMTVDERGVSRINQQIENIQPILRVVGEQVADLSPEQREKWQEILGENVPLDKIAKAAEPQAPIRLAPAGTIKVSGINCQKIKVVQGKKHMADISLANPADMKITEKDSATIRGLFSLYERLAAKSRGLTSQLGITLPSLSGPDVMGRIPIEYQELSGKNNSSASLRSINRATVSAETMKIPKGYKASPLTLWQ</sequence>
<proteinExistence type="predicted"/>